<feature type="region of interest" description="Disordered" evidence="1">
    <location>
        <begin position="49"/>
        <end position="107"/>
    </location>
</feature>
<organism evidence="2 3">
    <name type="scientific">Schistosoma mattheei</name>
    <dbReference type="NCBI Taxonomy" id="31246"/>
    <lineage>
        <taxon>Eukaryota</taxon>
        <taxon>Metazoa</taxon>
        <taxon>Spiralia</taxon>
        <taxon>Lophotrochozoa</taxon>
        <taxon>Platyhelminthes</taxon>
        <taxon>Trematoda</taxon>
        <taxon>Digenea</taxon>
        <taxon>Strigeidida</taxon>
        <taxon>Schistosomatoidea</taxon>
        <taxon>Schistosomatidae</taxon>
        <taxon>Schistosoma</taxon>
    </lineage>
</organism>
<feature type="region of interest" description="Disordered" evidence="1">
    <location>
        <begin position="1"/>
        <end position="32"/>
    </location>
</feature>
<evidence type="ECO:0000313" key="3">
    <source>
        <dbReference type="Proteomes" id="UP000269396"/>
    </source>
</evidence>
<protein>
    <submittedName>
        <fullName evidence="2">Uncharacterized protein</fullName>
    </submittedName>
</protein>
<reference evidence="2 3" key="1">
    <citation type="submission" date="2018-11" db="EMBL/GenBank/DDBJ databases">
        <authorList>
            <consortium name="Pathogen Informatics"/>
        </authorList>
    </citation>
    <scope>NUCLEOTIDE SEQUENCE [LARGE SCALE GENOMIC DNA]</scope>
    <source>
        <strain>Denwood</strain>
        <strain evidence="3">Zambia</strain>
    </source>
</reference>
<name>A0A183PEY7_9TREM</name>
<sequence>MDLHLNPGQDSASLNPPDIEAAPTDPPMDVTPQTIEEIRMGIRQIKSGKATVSDNIPAEASSEVRHRRNCKYAPRSTKEDLGGRTGIERLERRTPLQDTEEKRSGQV</sequence>
<dbReference type="EMBL" id="UZAL01032948">
    <property type="protein sequence ID" value="VDP62228.1"/>
    <property type="molecule type" value="Genomic_DNA"/>
</dbReference>
<evidence type="ECO:0000313" key="2">
    <source>
        <dbReference type="EMBL" id="VDP62228.1"/>
    </source>
</evidence>
<proteinExistence type="predicted"/>
<evidence type="ECO:0000256" key="1">
    <source>
        <dbReference type="SAM" id="MobiDB-lite"/>
    </source>
</evidence>
<dbReference type="Proteomes" id="UP000269396">
    <property type="component" value="Unassembled WGS sequence"/>
</dbReference>
<accession>A0A183PEY7</accession>
<dbReference type="AlphaFoldDB" id="A0A183PEY7"/>
<gene>
    <name evidence="2" type="ORF">SMTD_LOCUS12923</name>
</gene>
<feature type="compositionally biased region" description="Basic and acidic residues" evidence="1">
    <location>
        <begin position="76"/>
        <end position="107"/>
    </location>
</feature>
<keyword evidence="3" id="KW-1185">Reference proteome</keyword>